<keyword evidence="1" id="KW-0812">Transmembrane</keyword>
<dbReference type="PANTHER" id="PTHR30373">
    <property type="entry name" value="UPF0603 PROTEIN YGCG"/>
    <property type="match status" value="1"/>
</dbReference>
<dbReference type="Gene3D" id="3.10.310.50">
    <property type="match status" value="1"/>
</dbReference>
<evidence type="ECO:0000256" key="2">
    <source>
        <dbReference type="SAM" id="SignalP"/>
    </source>
</evidence>
<proteinExistence type="predicted"/>
<dbReference type="InterPro" id="IPR007621">
    <property type="entry name" value="TPM_dom"/>
</dbReference>
<dbReference type="Proteomes" id="UP001290861">
    <property type="component" value="Unassembled WGS sequence"/>
</dbReference>
<evidence type="ECO:0000256" key="1">
    <source>
        <dbReference type="SAM" id="Phobius"/>
    </source>
</evidence>
<keyword evidence="5" id="KW-1185">Reference proteome</keyword>
<dbReference type="EMBL" id="JARVCO010000010">
    <property type="protein sequence ID" value="MDZ8118524.1"/>
    <property type="molecule type" value="Genomic_DNA"/>
</dbReference>
<feature type="transmembrane region" description="Helical" evidence="1">
    <location>
        <begin position="195"/>
        <end position="220"/>
    </location>
</feature>
<feature type="domain" description="TPM" evidence="3">
    <location>
        <begin position="39"/>
        <end position="162"/>
    </location>
</feature>
<evidence type="ECO:0000313" key="4">
    <source>
        <dbReference type="EMBL" id="MDZ8118524.1"/>
    </source>
</evidence>
<evidence type="ECO:0000313" key="5">
    <source>
        <dbReference type="Proteomes" id="UP001290861"/>
    </source>
</evidence>
<evidence type="ECO:0000259" key="3">
    <source>
        <dbReference type="Pfam" id="PF04536"/>
    </source>
</evidence>
<dbReference type="Pfam" id="PF04536">
    <property type="entry name" value="TPM_phosphatase"/>
    <property type="match status" value="1"/>
</dbReference>
<feature type="chain" id="PRO_5046944814" evidence="2">
    <location>
        <begin position="24"/>
        <end position="256"/>
    </location>
</feature>
<sequence length="256" mass="26986">MQKATRILFLAGALFAAAFPVHASDALLQKLQPKYGRAVNDFANVIPAAQEAKIESMIDELEQKTSAEIAVVTLKSLEGGEIDDFTNRLFEKWGIGQKGKDNGVMFLAAMQDRKMRIEVGYGLEGAIPDAAAGRIRRDMITPYFKAGNPGKGIELGVAALAQEVAQEYGVQLSGAVPQTRYPVQHRTENRKQNPILPLIMGIIFVIFAIRHPHLAMLLLLSGGRGGRGGGFGGGGGFSGGGFGGGMSGGGGSSGGW</sequence>
<keyword evidence="1" id="KW-1133">Transmembrane helix</keyword>
<protein>
    <submittedName>
        <fullName evidence="4">TPM domain-containing protein</fullName>
    </submittedName>
</protein>
<keyword evidence="2" id="KW-0732">Signal</keyword>
<accession>A0ABU5MWC7</accession>
<gene>
    <name evidence="4" type="ORF">P9H32_07775</name>
</gene>
<reference evidence="4 5" key="1">
    <citation type="journal article" date="2024" name="Appl. Environ. Microbiol.">
        <title>Pontiella agarivorans sp. nov., a novel marine anaerobic bacterium capable of degrading macroalgal polysaccharides and fixing nitrogen.</title>
        <authorList>
            <person name="Liu N."/>
            <person name="Kivenson V."/>
            <person name="Peng X."/>
            <person name="Cui Z."/>
            <person name="Lankiewicz T.S."/>
            <person name="Gosselin K.M."/>
            <person name="English C.J."/>
            <person name="Blair E.M."/>
            <person name="O'Malley M.A."/>
            <person name="Valentine D.L."/>
        </authorList>
    </citation>
    <scope>NUCLEOTIDE SEQUENCE [LARGE SCALE GENOMIC DNA]</scope>
    <source>
        <strain evidence="4 5">NLcol2</strain>
    </source>
</reference>
<name>A0ABU5MWC7_9BACT</name>
<organism evidence="4 5">
    <name type="scientific">Pontiella agarivorans</name>
    <dbReference type="NCBI Taxonomy" id="3038953"/>
    <lineage>
        <taxon>Bacteria</taxon>
        <taxon>Pseudomonadati</taxon>
        <taxon>Kiritimatiellota</taxon>
        <taxon>Kiritimatiellia</taxon>
        <taxon>Kiritimatiellales</taxon>
        <taxon>Pontiellaceae</taxon>
        <taxon>Pontiella</taxon>
    </lineage>
</organism>
<comment type="caution">
    <text evidence="4">The sequence shown here is derived from an EMBL/GenBank/DDBJ whole genome shotgun (WGS) entry which is preliminary data.</text>
</comment>
<dbReference type="PANTHER" id="PTHR30373:SF2">
    <property type="entry name" value="UPF0603 PROTEIN YGCG"/>
    <property type="match status" value="1"/>
</dbReference>
<dbReference type="RefSeq" id="WP_322608323.1">
    <property type="nucleotide sequence ID" value="NZ_JARVCO010000010.1"/>
</dbReference>
<keyword evidence="1" id="KW-0472">Membrane</keyword>
<feature type="signal peptide" evidence="2">
    <location>
        <begin position="1"/>
        <end position="23"/>
    </location>
</feature>